<proteinExistence type="predicted"/>
<evidence type="ECO:0000313" key="2">
    <source>
        <dbReference type="Proteomes" id="UP000299290"/>
    </source>
</evidence>
<evidence type="ECO:0000313" key="1">
    <source>
        <dbReference type="EMBL" id="GDY49066.1"/>
    </source>
</evidence>
<dbReference type="RefSeq" id="WP_137970450.1">
    <property type="nucleotide sequence ID" value="NZ_BJHV01000002.1"/>
</dbReference>
<comment type="caution">
    <text evidence="1">The sequence shown here is derived from an EMBL/GenBank/DDBJ whole genome shotgun (WGS) entry which is preliminary data.</text>
</comment>
<name>A0A4D4KQ86_9ACTN</name>
<dbReference type="AlphaFoldDB" id="A0A4D4KQ86"/>
<dbReference type="EMBL" id="BJHV01000002">
    <property type="protein sequence ID" value="GDY49066.1"/>
    <property type="molecule type" value="Genomic_DNA"/>
</dbReference>
<reference evidence="1 2" key="1">
    <citation type="journal article" date="2020" name="Int. J. Syst. Evol. Microbiol.">
        <title>Reclassification of Streptomyces castelarensis and Streptomyces sporoclivatus as later heterotypic synonyms of Streptomyces antimycoticus.</title>
        <authorList>
            <person name="Komaki H."/>
            <person name="Tamura T."/>
        </authorList>
    </citation>
    <scope>NUCLEOTIDE SEQUENCE [LARGE SCALE GENOMIC DNA]</scope>
    <source>
        <strain evidence="1 2">NBRC 12839</strain>
    </source>
</reference>
<organism evidence="1 2">
    <name type="scientific">Streptomyces antimycoticus</name>
    <dbReference type="NCBI Taxonomy" id="68175"/>
    <lineage>
        <taxon>Bacteria</taxon>
        <taxon>Bacillati</taxon>
        <taxon>Actinomycetota</taxon>
        <taxon>Actinomycetes</taxon>
        <taxon>Kitasatosporales</taxon>
        <taxon>Streptomycetaceae</taxon>
        <taxon>Streptomyces</taxon>
        <taxon>Streptomyces violaceusniger group</taxon>
    </lineage>
</organism>
<dbReference type="Proteomes" id="UP000299290">
    <property type="component" value="Unassembled WGS sequence"/>
</dbReference>
<protein>
    <submittedName>
        <fullName evidence="1">Uncharacterized protein</fullName>
    </submittedName>
</protein>
<gene>
    <name evidence="1" type="ORF">SANT12839_099480</name>
</gene>
<accession>A0A4D4KQ86</accession>
<keyword evidence="2" id="KW-1185">Reference proteome</keyword>
<sequence>MGEVVLHPASDLISDSEIPAIMGQIRPQWQSKGLIERVRRLLPVDPSSACQRLLNAAVQDLREKVQIAGIDIAAEVATAHKLPPINRGDRGAEDIENYSTAKLIDLSYRMGLLSRPEWRKMTRAYDIRRDLEHEDAEYEAGIEDCIYIFKTCVDAVLSRDPITLIHVSEVKQIVQASGPVAWDPDLLTDYEHAPDTRQLEILKFLLSMALNDSEPELVRGNCYTLIAEISPCTRDGVRVDLAKHQMDKIGRVPLTELQVRVAHAAGILPYFRKAQRTAFFRNQLETLEKIGHRWRANSSHGTALRQFPEFGGLAAVPADVRVQIVRWMTLCYLGEPGGYGTMGRNRKVFYSNSAAPLIEQMFKAGREVIRDDLSGLQDDRAVKRACSDGDVARRFQNLLDLVDV</sequence>